<feature type="compositionally biased region" description="Basic and acidic residues" evidence="1">
    <location>
        <begin position="138"/>
        <end position="147"/>
    </location>
</feature>
<dbReference type="HOGENOM" id="CLU_1765361_0_0_11"/>
<keyword evidence="3" id="KW-1185">Reference proteome</keyword>
<name>E3J5M4_PSEI1</name>
<dbReference type="EMBL" id="CP002299">
    <property type="protein sequence ID" value="ADP83111.1"/>
    <property type="molecule type" value="Genomic_DNA"/>
</dbReference>
<dbReference type="AlphaFoldDB" id="E3J5M4"/>
<gene>
    <name evidence="2" type="ordered locus">FraEuI1c_5122</name>
</gene>
<reference evidence="2 3" key="1">
    <citation type="submission" date="2010-10" db="EMBL/GenBank/DDBJ databases">
        <title>Complete sequence of Frankia sp. EuI1c.</title>
        <authorList>
            <consortium name="US DOE Joint Genome Institute"/>
            <person name="Lucas S."/>
            <person name="Copeland A."/>
            <person name="Lapidus A."/>
            <person name="Cheng J.-F."/>
            <person name="Bruce D."/>
            <person name="Goodwin L."/>
            <person name="Pitluck S."/>
            <person name="Chertkov O."/>
            <person name="Detter J.C."/>
            <person name="Han C."/>
            <person name="Tapia R."/>
            <person name="Land M."/>
            <person name="Hauser L."/>
            <person name="Jeffries C."/>
            <person name="Kyrpides N."/>
            <person name="Ivanova N."/>
            <person name="Mikhailova N."/>
            <person name="Beauchemin N."/>
            <person name="Sen A."/>
            <person name="Sur S.A."/>
            <person name="Gtari M."/>
            <person name="Wall L."/>
            <person name="Tisa L."/>
            <person name="Woyke T."/>
        </authorList>
    </citation>
    <scope>NUCLEOTIDE SEQUENCE [LARGE SCALE GENOMIC DNA]</scope>
    <source>
        <strain evidence="3">DSM 45817 / CECT 9037 / EuI1c</strain>
    </source>
</reference>
<dbReference type="InParanoid" id="E3J5M4"/>
<organism evidence="2 3">
    <name type="scientific">Pseudofrankia inefficax (strain DSM 45817 / CECT 9037 / DDB 130130 / EuI1c)</name>
    <name type="common">Frankia inefficax</name>
    <dbReference type="NCBI Taxonomy" id="298654"/>
    <lineage>
        <taxon>Bacteria</taxon>
        <taxon>Bacillati</taxon>
        <taxon>Actinomycetota</taxon>
        <taxon>Actinomycetes</taxon>
        <taxon>Frankiales</taxon>
        <taxon>Frankiaceae</taxon>
        <taxon>Pseudofrankia</taxon>
    </lineage>
</organism>
<feature type="compositionally biased region" description="Pro residues" evidence="1">
    <location>
        <begin position="121"/>
        <end position="137"/>
    </location>
</feature>
<sequence length="147" mass="15362">MTELGQPGADDATEPGRPSETPAGPMPRPAQGQPDEDPGGDVRGRAGPPRPAGTRWRRSGEDGEGALRGLLDGGRSKITLSSAMRARDVARPDADDLADAERLIAGRIAADRARAARPAIRRPPPPGRRPPRPAPPGRPDEADPGRA</sequence>
<dbReference type="KEGG" id="fri:FraEuI1c_5122"/>
<protein>
    <submittedName>
        <fullName evidence="2">Uncharacterized protein</fullName>
    </submittedName>
</protein>
<evidence type="ECO:0000313" key="2">
    <source>
        <dbReference type="EMBL" id="ADP83111.1"/>
    </source>
</evidence>
<evidence type="ECO:0000313" key="3">
    <source>
        <dbReference type="Proteomes" id="UP000002484"/>
    </source>
</evidence>
<proteinExistence type="predicted"/>
<accession>E3J5M4</accession>
<dbReference type="Proteomes" id="UP000002484">
    <property type="component" value="Chromosome"/>
</dbReference>
<evidence type="ECO:0000256" key="1">
    <source>
        <dbReference type="SAM" id="MobiDB-lite"/>
    </source>
</evidence>
<dbReference type="RefSeq" id="WP_013426229.1">
    <property type="nucleotide sequence ID" value="NC_014666.1"/>
</dbReference>
<feature type="region of interest" description="Disordered" evidence="1">
    <location>
        <begin position="108"/>
        <end position="147"/>
    </location>
</feature>
<feature type="region of interest" description="Disordered" evidence="1">
    <location>
        <begin position="1"/>
        <end position="75"/>
    </location>
</feature>